<reference evidence="2 3" key="1">
    <citation type="submission" date="2019-03" db="EMBL/GenBank/DDBJ databases">
        <authorList>
            <person name="Zhang S."/>
        </authorList>
    </citation>
    <scope>NUCLEOTIDE SEQUENCE [LARGE SCALE GENOMIC DNA]</scope>
    <source>
        <strain evidence="2 3">S4J41</strain>
    </source>
</reference>
<protein>
    <submittedName>
        <fullName evidence="2">CoA transferase</fullName>
    </submittedName>
</protein>
<sequence length="406" mass="43882">MSAAVNQHQQGGALEGIKVIDLSRVLGGPLTGQILGDHGADVIKVEPPMGDETRDWGPPFRNGTASYFDGVNRNKRAIALDLRHEEGREVLLRLLEDADIVVENFKTGTMEKWGLGYEDVLSKRFPRLIHCRVSGFGSDGPLGGLPGYDAVLQAMGGLMSVNGTHEGGATRVGLPVVDMVTGLNAVIGILLSLHEREHSGKGQFVDATLFDSAISLLHPHAVNYLMSGKTPVRTGNNHPNISPYSTYATGTRPIYLAVGNDRQFRKLCEEIGAPSIADDPRFAHNGERVVNREALRAELEAGMANVDGGDLADRLIRAGVPAGPVLDVSESLAHPHTLHRGMRVDIDDYSGVGAPVRPSRSAPVYKVRPPKFAQHSAEILREFDFSEDEIERLIQTGIVPQARPGR</sequence>
<dbReference type="Gene3D" id="3.30.1540.10">
    <property type="entry name" value="formyl-coa transferase, domain 3"/>
    <property type="match status" value="1"/>
</dbReference>
<dbReference type="EMBL" id="SMFP01000018">
    <property type="protein sequence ID" value="TDE34671.1"/>
    <property type="molecule type" value="Genomic_DNA"/>
</dbReference>
<comment type="caution">
    <text evidence="2">The sequence shown here is derived from an EMBL/GenBank/DDBJ whole genome shotgun (WGS) entry which is preliminary data.</text>
</comment>
<dbReference type="AlphaFoldDB" id="A0A4R5EJC1"/>
<dbReference type="SUPFAM" id="SSF89796">
    <property type="entry name" value="CoA-transferase family III (CaiB/BaiF)"/>
    <property type="match status" value="1"/>
</dbReference>
<evidence type="ECO:0000313" key="2">
    <source>
        <dbReference type="EMBL" id="TDE34671.1"/>
    </source>
</evidence>
<dbReference type="PANTHER" id="PTHR48207:SF3">
    <property type="entry name" value="SUCCINATE--HYDROXYMETHYLGLUTARATE COA-TRANSFERASE"/>
    <property type="match status" value="1"/>
</dbReference>
<organism evidence="2 3">
    <name type="scientific">Antarcticimicrobium sediminis</name>
    <dbReference type="NCBI Taxonomy" id="2546227"/>
    <lineage>
        <taxon>Bacteria</taxon>
        <taxon>Pseudomonadati</taxon>
        <taxon>Pseudomonadota</taxon>
        <taxon>Alphaproteobacteria</taxon>
        <taxon>Rhodobacterales</taxon>
        <taxon>Paracoccaceae</taxon>
        <taxon>Antarcticimicrobium</taxon>
    </lineage>
</organism>
<dbReference type="Pfam" id="PF02515">
    <property type="entry name" value="CoA_transf_3"/>
    <property type="match status" value="1"/>
</dbReference>
<evidence type="ECO:0000313" key="3">
    <source>
        <dbReference type="Proteomes" id="UP000294662"/>
    </source>
</evidence>
<dbReference type="Proteomes" id="UP000294662">
    <property type="component" value="Unassembled WGS sequence"/>
</dbReference>
<gene>
    <name evidence="2" type="ORF">E1B25_19255</name>
</gene>
<dbReference type="InterPro" id="IPR050483">
    <property type="entry name" value="CoA-transferase_III_domain"/>
</dbReference>
<dbReference type="OrthoDB" id="9806585at2"/>
<evidence type="ECO:0000256" key="1">
    <source>
        <dbReference type="ARBA" id="ARBA00022679"/>
    </source>
</evidence>
<keyword evidence="3" id="KW-1185">Reference proteome</keyword>
<name>A0A4R5EJC1_9RHOB</name>
<dbReference type="RefSeq" id="WP_132831213.1">
    <property type="nucleotide sequence ID" value="NZ_SMFP01000018.1"/>
</dbReference>
<dbReference type="InterPro" id="IPR044855">
    <property type="entry name" value="CoA-Trfase_III_dom3_sf"/>
</dbReference>
<dbReference type="InterPro" id="IPR003673">
    <property type="entry name" value="CoA-Trfase_fam_III"/>
</dbReference>
<dbReference type="InterPro" id="IPR023606">
    <property type="entry name" value="CoA-Trfase_III_dom_1_sf"/>
</dbReference>
<accession>A0A4R5EJC1</accession>
<keyword evidence="1 2" id="KW-0808">Transferase</keyword>
<dbReference type="PANTHER" id="PTHR48207">
    <property type="entry name" value="SUCCINATE--HYDROXYMETHYLGLUTARATE COA-TRANSFERASE"/>
    <property type="match status" value="1"/>
</dbReference>
<dbReference type="GO" id="GO:0008410">
    <property type="term" value="F:CoA-transferase activity"/>
    <property type="evidence" value="ECO:0007669"/>
    <property type="project" value="TreeGrafter"/>
</dbReference>
<proteinExistence type="predicted"/>
<dbReference type="Gene3D" id="3.40.50.10540">
    <property type="entry name" value="Crotonobetainyl-coa:carnitine coa-transferase, domain 1"/>
    <property type="match status" value="1"/>
</dbReference>